<dbReference type="AlphaFoldDB" id="A0AAV0UX02"/>
<gene>
    <name evidence="2" type="ORF">HBR001_LOCUS8070</name>
</gene>
<protein>
    <recommendedName>
        <fullName evidence="4">RxLR effector candidate protein</fullName>
    </recommendedName>
</protein>
<feature type="compositionally biased region" description="Basic and acidic residues" evidence="1">
    <location>
        <begin position="14"/>
        <end position="26"/>
    </location>
</feature>
<comment type="caution">
    <text evidence="2">The sequence shown here is derived from an EMBL/GenBank/DDBJ whole genome shotgun (WGS) entry which is preliminary data.</text>
</comment>
<dbReference type="EMBL" id="CANTFL010001444">
    <property type="protein sequence ID" value="CAI5740175.1"/>
    <property type="molecule type" value="Genomic_DNA"/>
</dbReference>
<reference evidence="2" key="1">
    <citation type="submission" date="2022-12" db="EMBL/GenBank/DDBJ databases">
        <authorList>
            <person name="Webb A."/>
        </authorList>
    </citation>
    <scope>NUCLEOTIDE SEQUENCE</scope>
    <source>
        <strain evidence="2">Hp1</strain>
    </source>
</reference>
<accession>A0AAV0UX02</accession>
<evidence type="ECO:0000313" key="3">
    <source>
        <dbReference type="Proteomes" id="UP001162031"/>
    </source>
</evidence>
<evidence type="ECO:0000256" key="1">
    <source>
        <dbReference type="SAM" id="MobiDB-lite"/>
    </source>
</evidence>
<name>A0AAV0UX02_HYABA</name>
<dbReference type="Proteomes" id="UP001162031">
    <property type="component" value="Unassembled WGS sequence"/>
</dbReference>
<proteinExistence type="predicted"/>
<organism evidence="2 3">
    <name type="scientific">Hyaloperonospora brassicae</name>
    <name type="common">Brassica downy mildew</name>
    <name type="synonym">Peronospora brassicae</name>
    <dbReference type="NCBI Taxonomy" id="162125"/>
    <lineage>
        <taxon>Eukaryota</taxon>
        <taxon>Sar</taxon>
        <taxon>Stramenopiles</taxon>
        <taxon>Oomycota</taxon>
        <taxon>Peronosporomycetes</taxon>
        <taxon>Peronosporales</taxon>
        <taxon>Peronosporaceae</taxon>
        <taxon>Hyaloperonospora</taxon>
    </lineage>
</organism>
<evidence type="ECO:0000313" key="2">
    <source>
        <dbReference type="EMBL" id="CAI5740175.1"/>
    </source>
</evidence>
<evidence type="ECO:0008006" key="4">
    <source>
        <dbReference type="Google" id="ProtNLM"/>
    </source>
</evidence>
<sequence>MPRILGPRNPAESEYGHVHPYNEERAPGSSIASTEASVESLVSKVSKFFSPARDIHPTGAQKDFGALPKGPKNPMSYLQSLVGRYPLGVETHTSGAAVEDPEFSFKDTMDSVATLVRNRDVDGTNDMAHSLLRAIAVRNDDAGRLMRDACRDAGVSPEEFFHLLPISEDLLERGFKEPARYHEIFSNLVQWLTYVRFTNKRRYQEALEITKAEGSPLVVNHFFPEQFFVDTLVEKGKPENVMAFLNYLLGIEESKKFAGKALLLLQAKDPDVTLKMLPG</sequence>
<feature type="region of interest" description="Disordered" evidence="1">
    <location>
        <begin position="1"/>
        <end position="30"/>
    </location>
</feature>
<keyword evidence="3" id="KW-1185">Reference proteome</keyword>